<accession>A0ABR4QBD3</accession>
<comment type="caution">
    <text evidence="2">The sequence shown here is derived from an EMBL/GenBank/DDBJ whole genome shotgun (WGS) entry which is preliminary data.</text>
</comment>
<feature type="compositionally biased region" description="Gly residues" evidence="1">
    <location>
        <begin position="1"/>
        <end position="16"/>
    </location>
</feature>
<proteinExistence type="predicted"/>
<organism evidence="2 3">
    <name type="scientific">Taenia crassiceps</name>
    <dbReference type="NCBI Taxonomy" id="6207"/>
    <lineage>
        <taxon>Eukaryota</taxon>
        <taxon>Metazoa</taxon>
        <taxon>Spiralia</taxon>
        <taxon>Lophotrochozoa</taxon>
        <taxon>Platyhelminthes</taxon>
        <taxon>Cestoda</taxon>
        <taxon>Eucestoda</taxon>
        <taxon>Cyclophyllidea</taxon>
        <taxon>Taeniidae</taxon>
        <taxon>Taenia</taxon>
    </lineage>
</organism>
<feature type="region of interest" description="Disordered" evidence="1">
    <location>
        <begin position="1"/>
        <end position="26"/>
    </location>
</feature>
<reference evidence="2 3" key="1">
    <citation type="journal article" date="2022" name="Front. Cell. Infect. Microbiol.">
        <title>The Genomes of Two Strains of Taenia crassiceps the Animal Model for the Study of Human Cysticercosis.</title>
        <authorList>
            <person name="Bobes R.J."/>
            <person name="Estrada K."/>
            <person name="Rios-Valencia D.G."/>
            <person name="Calderon-Gallegos A."/>
            <person name="de la Torre P."/>
            <person name="Carrero J.C."/>
            <person name="Sanchez-Flores A."/>
            <person name="Laclette J.P."/>
        </authorList>
    </citation>
    <scope>NUCLEOTIDE SEQUENCE [LARGE SCALE GENOMIC DNA]</scope>
    <source>
        <strain evidence="2">WFUcys</strain>
    </source>
</reference>
<name>A0ABR4QBD3_9CEST</name>
<keyword evidence="3" id="KW-1185">Reference proteome</keyword>
<dbReference type="Proteomes" id="UP001651158">
    <property type="component" value="Unassembled WGS sequence"/>
</dbReference>
<sequence length="118" mass="12371">MDRAGHCGGTGHGLWSGGAPRRSDDFEAPTVQPSLLMIPLRPAYLSGLLLSLQLQCYSYCIPPSFCDSCACLSLLVSLCNSLTMSFLPSVTALCLSLSATLSILPAGFITVDNGEGDN</sequence>
<evidence type="ECO:0000313" key="3">
    <source>
        <dbReference type="Proteomes" id="UP001651158"/>
    </source>
</evidence>
<dbReference type="EMBL" id="JAKROA010000005">
    <property type="protein sequence ID" value="KAL5106866.1"/>
    <property type="molecule type" value="Genomic_DNA"/>
</dbReference>
<protein>
    <submittedName>
        <fullName evidence="2">Uncharacterized protein</fullName>
    </submittedName>
</protein>
<evidence type="ECO:0000256" key="1">
    <source>
        <dbReference type="SAM" id="MobiDB-lite"/>
    </source>
</evidence>
<evidence type="ECO:0000313" key="2">
    <source>
        <dbReference type="EMBL" id="KAL5106866.1"/>
    </source>
</evidence>
<gene>
    <name evidence="2" type="ORF">TcWFU_005536</name>
</gene>